<accession>A0A553K0X8</accession>
<feature type="transmembrane region" description="Helical" evidence="7">
    <location>
        <begin position="41"/>
        <end position="61"/>
    </location>
</feature>
<evidence type="ECO:0000313" key="9">
    <source>
        <dbReference type="EMBL" id="TRY18366.1"/>
    </source>
</evidence>
<feature type="transmembrane region" description="Helical" evidence="7">
    <location>
        <begin position="223"/>
        <end position="240"/>
    </location>
</feature>
<keyword evidence="6 7" id="KW-0472">Membrane</keyword>
<evidence type="ECO:0000313" key="10">
    <source>
        <dbReference type="Proteomes" id="UP000317638"/>
    </source>
</evidence>
<evidence type="ECO:0000256" key="3">
    <source>
        <dbReference type="ARBA" id="ARBA00022692"/>
    </source>
</evidence>
<dbReference type="Gene3D" id="1.20.1540.10">
    <property type="entry name" value="Rhomboid-like"/>
    <property type="match status" value="1"/>
</dbReference>
<proteinExistence type="inferred from homology"/>
<dbReference type="SUPFAM" id="SSF144091">
    <property type="entry name" value="Rhomboid-like"/>
    <property type="match status" value="1"/>
</dbReference>
<keyword evidence="9" id="KW-0645">Protease</keyword>
<evidence type="ECO:0000256" key="5">
    <source>
        <dbReference type="ARBA" id="ARBA00022989"/>
    </source>
</evidence>
<feature type="transmembrane region" description="Helical" evidence="7">
    <location>
        <begin position="247"/>
        <end position="269"/>
    </location>
</feature>
<evidence type="ECO:0000256" key="1">
    <source>
        <dbReference type="ARBA" id="ARBA00004141"/>
    </source>
</evidence>
<dbReference type="PANTHER" id="PTHR43731">
    <property type="entry name" value="RHOMBOID PROTEASE"/>
    <property type="match status" value="1"/>
</dbReference>
<feature type="transmembrane region" description="Helical" evidence="7">
    <location>
        <begin position="199"/>
        <end position="217"/>
    </location>
</feature>
<keyword evidence="4" id="KW-0378">Hydrolase</keyword>
<evidence type="ECO:0000256" key="6">
    <source>
        <dbReference type="ARBA" id="ARBA00023136"/>
    </source>
</evidence>
<comment type="subcellular location">
    <subcellularLocation>
        <location evidence="1">Membrane</location>
        <topology evidence="1">Multi-pass membrane protein</topology>
    </subcellularLocation>
</comment>
<organism evidence="9 10">
    <name type="scientific">Tessaracoccus rhinocerotis</name>
    <dbReference type="NCBI Taxonomy" id="1689449"/>
    <lineage>
        <taxon>Bacteria</taxon>
        <taxon>Bacillati</taxon>
        <taxon>Actinomycetota</taxon>
        <taxon>Actinomycetes</taxon>
        <taxon>Propionibacteriales</taxon>
        <taxon>Propionibacteriaceae</taxon>
        <taxon>Tessaracoccus</taxon>
    </lineage>
</organism>
<keyword evidence="5 7" id="KW-1133">Transmembrane helix</keyword>
<reference evidence="9 10" key="1">
    <citation type="submission" date="2019-07" db="EMBL/GenBank/DDBJ databases">
        <authorList>
            <person name="Zhou L.-Y."/>
        </authorList>
    </citation>
    <scope>NUCLEOTIDE SEQUENCE [LARGE SCALE GENOMIC DNA]</scope>
    <source>
        <strain evidence="9 10">YIM 101269</strain>
    </source>
</reference>
<dbReference type="InterPro" id="IPR050925">
    <property type="entry name" value="Rhomboid_protease_S54"/>
</dbReference>
<comment type="similarity">
    <text evidence="2">Belongs to the peptidase S54 family.</text>
</comment>
<dbReference type="AlphaFoldDB" id="A0A553K0X8"/>
<dbReference type="EMBL" id="VKKG01000003">
    <property type="protein sequence ID" value="TRY18366.1"/>
    <property type="molecule type" value="Genomic_DNA"/>
</dbReference>
<dbReference type="InterPro" id="IPR022764">
    <property type="entry name" value="Peptidase_S54_rhomboid_dom"/>
</dbReference>
<dbReference type="Pfam" id="PF01694">
    <property type="entry name" value="Rhomboid"/>
    <property type="match status" value="1"/>
</dbReference>
<evidence type="ECO:0000259" key="8">
    <source>
        <dbReference type="Pfam" id="PF01694"/>
    </source>
</evidence>
<name>A0A553K0X8_9ACTN</name>
<feature type="transmembrane region" description="Helical" evidence="7">
    <location>
        <begin position="146"/>
        <end position="164"/>
    </location>
</feature>
<evidence type="ECO:0000256" key="7">
    <source>
        <dbReference type="SAM" id="Phobius"/>
    </source>
</evidence>
<dbReference type="GO" id="GO:0006508">
    <property type="term" value="P:proteolysis"/>
    <property type="evidence" value="ECO:0007669"/>
    <property type="project" value="UniProtKB-KW"/>
</dbReference>
<dbReference type="PANTHER" id="PTHR43731:SF14">
    <property type="entry name" value="PRESENILIN-ASSOCIATED RHOMBOID-LIKE PROTEIN, MITOCHONDRIAL"/>
    <property type="match status" value="1"/>
</dbReference>
<feature type="domain" description="Peptidase S54 rhomboid" evidence="8">
    <location>
        <begin position="105"/>
        <end position="237"/>
    </location>
</feature>
<protein>
    <submittedName>
        <fullName evidence="9">Rhomboid family intramembrane serine protease</fullName>
    </submittedName>
</protein>
<feature type="transmembrane region" description="Helical" evidence="7">
    <location>
        <begin position="170"/>
        <end position="190"/>
    </location>
</feature>
<keyword evidence="3 7" id="KW-0812">Transmembrane</keyword>
<dbReference type="GO" id="GO:0016020">
    <property type="term" value="C:membrane"/>
    <property type="evidence" value="ECO:0007669"/>
    <property type="project" value="UniProtKB-SubCell"/>
</dbReference>
<comment type="caution">
    <text evidence="9">The sequence shown here is derived from an EMBL/GenBank/DDBJ whole genome shotgun (WGS) entry which is preliminary data.</text>
</comment>
<evidence type="ECO:0000256" key="4">
    <source>
        <dbReference type="ARBA" id="ARBA00022801"/>
    </source>
</evidence>
<dbReference type="Proteomes" id="UP000317638">
    <property type="component" value="Unassembled WGS sequence"/>
</dbReference>
<evidence type="ECO:0000256" key="2">
    <source>
        <dbReference type="ARBA" id="ARBA00009045"/>
    </source>
</evidence>
<dbReference type="OrthoDB" id="9807874at2"/>
<dbReference type="InterPro" id="IPR035952">
    <property type="entry name" value="Rhomboid-like_sf"/>
</dbReference>
<keyword evidence="10" id="KW-1185">Reference proteome</keyword>
<gene>
    <name evidence="9" type="ORF">FOJ82_08330</name>
</gene>
<sequence>MIPGAVGFQCPECVAIGQRETRQLVLPYGGRRSRDPRLTSIILIAMNALVWVGVMLTGGAFGRVFDTLAIKAQGICTVDESHYLPGGESQCLAAGYTWVDGVATGSWWQLLTNAFTHSEPLHIGFNMLALWVLGPQLEKVFGRARFLAVYFASALMASTFVMWFSDPHTATVGASGAVFGLMAAILLVAYKHKGNYQTILMWLGANVVITVVGSSYISWQGHLGGFVGGLLTALALMYLPKERRKPWQWVLVAAVGVVALVASVVRAVALAG</sequence>
<dbReference type="GO" id="GO:0004252">
    <property type="term" value="F:serine-type endopeptidase activity"/>
    <property type="evidence" value="ECO:0007669"/>
    <property type="project" value="InterPro"/>
</dbReference>